<feature type="binding site" evidence="6">
    <location>
        <position position="172"/>
    </location>
    <ligand>
        <name>molybdate</name>
        <dbReference type="ChEBI" id="CHEBI:36264"/>
    </ligand>
</feature>
<evidence type="ECO:0000256" key="3">
    <source>
        <dbReference type="ARBA" id="ARBA00022723"/>
    </source>
</evidence>
<comment type="subunit">
    <text evidence="5">The complex is composed of two ATP-binding proteins (ModC), two transmembrane proteins (ModB) and a solute-binding protein (ModA).</text>
</comment>
<dbReference type="InterPro" id="IPR005950">
    <property type="entry name" value="ModA"/>
</dbReference>
<keyword evidence="2 6" id="KW-0500">Molybdenum</keyword>
<keyword evidence="4" id="KW-0732">Signal</keyword>
<dbReference type="PANTHER" id="PTHR30632">
    <property type="entry name" value="MOLYBDATE-BINDING PERIPLASMIC PROTEIN"/>
    <property type="match status" value="1"/>
</dbReference>
<dbReference type="GO" id="GO:1901359">
    <property type="term" value="F:tungstate binding"/>
    <property type="evidence" value="ECO:0007669"/>
    <property type="project" value="UniProtKB-ARBA"/>
</dbReference>
<dbReference type="InterPro" id="IPR050682">
    <property type="entry name" value="ModA/WtpA"/>
</dbReference>
<dbReference type="Pfam" id="PF13531">
    <property type="entry name" value="SBP_bac_11"/>
    <property type="match status" value="1"/>
</dbReference>
<dbReference type="FunFam" id="3.40.190.10:FF:000035">
    <property type="entry name" value="Molybdate ABC transporter substrate-binding protein"/>
    <property type="match status" value="1"/>
</dbReference>
<dbReference type="AlphaFoldDB" id="A0A2W5PIG9"/>
<evidence type="ECO:0000313" key="8">
    <source>
        <dbReference type="Proteomes" id="UP000249135"/>
    </source>
</evidence>
<name>A0A2W5PIG9_VARPD</name>
<evidence type="ECO:0000256" key="1">
    <source>
        <dbReference type="ARBA" id="ARBA00009175"/>
    </source>
</evidence>
<feature type="binding site" evidence="6">
    <location>
        <position position="154"/>
    </location>
    <ligand>
        <name>molybdate</name>
        <dbReference type="ChEBI" id="CHEBI:36264"/>
    </ligand>
</feature>
<evidence type="ECO:0000256" key="4">
    <source>
        <dbReference type="ARBA" id="ARBA00022729"/>
    </source>
</evidence>
<reference evidence="7 8" key="1">
    <citation type="submission" date="2017-08" db="EMBL/GenBank/DDBJ databases">
        <title>Infants hospitalized years apart are colonized by the same room-sourced microbial strains.</title>
        <authorList>
            <person name="Brooks B."/>
            <person name="Olm M.R."/>
            <person name="Firek B.A."/>
            <person name="Baker R."/>
            <person name="Thomas B.C."/>
            <person name="Morowitz M.J."/>
            <person name="Banfield J.F."/>
        </authorList>
    </citation>
    <scope>NUCLEOTIDE SEQUENCE [LARGE SCALE GENOMIC DNA]</scope>
    <source>
        <strain evidence="7">S2_005_003_R2_41</strain>
    </source>
</reference>
<sequence>MSAAAGAQQLTVSAAASLTNAFKDIGARFEATRSGVKLVFNFAASGTLLQQVAQGAPVDVFASADQATVARGIEQKYFDAASKRDFALNTVVAVVPADGVAPVKTLKDLAAPAVQRIAIGKTATVPVGRYTKEALDAAGLWATLEPKFVHADTVRQVLDYVARGEADAGFVYRTDAAIGGDKVKVAFTAQGHTPVSYPVVVVSESRNKALAADFIAFLEAPAAVEVLAKYGFGEPK</sequence>
<comment type="caution">
    <text evidence="7">The sequence shown here is derived from an EMBL/GenBank/DDBJ whole genome shotgun (WGS) entry which is preliminary data.</text>
</comment>
<feature type="binding site" evidence="6">
    <location>
        <position position="45"/>
    </location>
    <ligand>
        <name>molybdate</name>
        <dbReference type="ChEBI" id="CHEBI:36264"/>
    </ligand>
</feature>
<dbReference type="PIRSF" id="PIRSF004846">
    <property type="entry name" value="ModA"/>
    <property type="match status" value="1"/>
</dbReference>
<dbReference type="Gene3D" id="3.40.190.10">
    <property type="entry name" value="Periplasmic binding protein-like II"/>
    <property type="match status" value="2"/>
</dbReference>
<evidence type="ECO:0000313" key="7">
    <source>
        <dbReference type="EMBL" id="PZQ64348.1"/>
    </source>
</evidence>
<evidence type="ECO:0000256" key="5">
    <source>
        <dbReference type="ARBA" id="ARBA00062515"/>
    </source>
</evidence>
<dbReference type="GO" id="GO:0015689">
    <property type="term" value="P:molybdate ion transport"/>
    <property type="evidence" value="ECO:0007669"/>
    <property type="project" value="InterPro"/>
</dbReference>
<gene>
    <name evidence="7" type="primary">modA</name>
    <name evidence="7" type="ORF">DI563_26810</name>
</gene>
<dbReference type="GO" id="GO:0030973">
    <property type="term" value="F:molybdate ion binding"/>
    <property type="evidence" value="ECO:0007669"/>
    <property type="project" value="TreeGrafter"/>
</dbReference>
<evidence type="ECO:0000256" key="2">
    <source>
        <dbReference type="ARBA" id="ARBA00022505"/>
    </source>
</evidence>
<dbReference type="SUPFAM" id="SSF53850">
    <property type="entry name" value="Periplasmic binding protein-like II"/>
    <property type="match status" value="1"/>
</dbReference>
<dbReference type="GO" id="GO:0046872">
    <property type="term" value="F:metal ion binding"/>
    <property type="evidence" value="ECO:0007669"/>
    <property type="project" value="UniProtKB-KW"/>
</dbReference>
<dbReference type="Proteomes" id="UP000249135">
    <property type="component" value="Unassembled WGS sequence"/>
</dbReference>
<comment type="similarity">
    <text evidence="1">Belongs to the bacterial solute-binding protein ModA family.</text>
</comment>
<protein>
    <submittedName>
        <fullName evidence="7">Molybdate ABC transporter substrate-binding protein</fullName>
    </submittedName>
</protein>
<dbReference type="NCBIfam" id="TIGR01256">
    <property type="entry name" value="modA"/>
    <property type="match status" value="1"/>
</dbReference>
<organism evidence="7 8">
    <name type="scientific">Variovorax paradoxus</name>
    <dbReference type="NCBI Taxonomy" id="34073"/>
    <lineage>
        <taxon>Bacteria</taxon>
        <taxon>Pseudomonadati</taxon>
        <taxon>Pseudomonadota</taxon>
        <taxon>Betaproteobacteria</taxon>
        <taxon>Burkholderiales</taxon>
        <taxon>Comamonadaceae</taxon>
        <taxon>Variovorax</taxon>
    </lineage>
</organism>
<dbReference type="PANTHER" id="PTHR30632:SF0">
    <property type="entry name" value="SULFATE-BINDING PROTEIN"/>
    <property type="match status" value="1"/>
</dbReference>
<dbReference type="EMBL" id="QFPP01000550">
    <property type="protein sequence ID" value="PZQ64348.1"/>
    <property type="molecule type" value="Genomic_DNA"/>
</dbReference>
<proteinExistence type="inferred from homology"/>
<accession>A0A2W5PIG9</accession>
<feature type="binding site" evidence="6">
    <location>
        <position position="17"/>
    </location>
    <ligand>
        <name>molybdate</name>
        <dbReference type="ChEBI" id="CHEBI:36264"/>
    </ligand>
</feature>
<evidence type="ECO:0000256" key="6">
    <source>
        <dbReference type="PIRSR" id="PIRSR004846-1"/>
    </source>
</evidence>
<keyword evidence="3 6" id="KW-0479">Metal-binding</keyword>